<reference evidence="4" key="1">
    <citation type="submission" date="2016-10" db="EMBL/GenBank/DDBJ databases">
        <authorList>
            <person name="Varghese N."/>
            <person name="Submissions S."/>
        </authorList>
    </citation>
    <scope>NUCLEOTIDE SEQUENCE [LARGE SCALE GENOMIC DNA]</scope>
    <source>
        <strain evidence="4">DSM 45405</strain>
    </source>
</reference>
<feature type="transmembrane region" description="Helical" evidence="2">
    <location>
        <begin position="70"/>
        <end position="91"/>
    </location>
</feature>
<name>A0A1H6IHQ0_MYCRU</name>
<dbReference type="RefSeq" id="WP_197680348.1">
    <property type="nucleotide sequence ID" value="NZ_LT629971.1"/>
</dbReference>
<accession>A0A1H6IHQ0</accession>
<dbReference type="STRING" id="370526.SAMN04489835_0136"/>
<gene>
    <name evidence="3" type="ORF">SAMN04489835_0136</name>
</gene>
<keyword evidence="4" id="KW-1185">Reference proteome</keyword>
<evidence type="ECO:0000313" key="3">
    <source>
        <dbReference type="EMBL" id="SEH46729.1"/>
    </source>
</evidence>
<dbReference type="Proteomes" id="UP000182915">
    <property type="component" value="Chromosome I"/>
</dbReference>
<keyword evidence="2" id="KW-0472">Membrane</keyword>
<evidence type="ECO:0000313" key="4">
    <source>
        <dbReference type="Proteomes" id="UP000182915"/>
    </source>
</evidence>
<evidence type="ECO:0000256" key="1">
    <source>
        <dbReference type="SAM" id="MobiDB-lite"/>
    </source>
</evidence>
<dbReference type="EMBL" id="LT629971">
    <property type="protein sequence ID" value="SEH46729.1"/>
    <property type="molecule type" value="Genomic_DNA"/>
</dbReference>
<organism evidence="3 4">
    <name type="scientific">Mycolicibacterium rutilum</name>
    <name type="common">Mycobacterium rutilum</name>
    <dbReference type="NCBI Taxonomy" id="370526"/>
    <lineage>
        <taxon>Bacteria</taxon>
        <taxon>Bacillati</taxon>
        <taxon>Actinomycetota</taxon>
        <taxon>Actinomycetes</taxon>
        <taxon>Mycobacteriales</taxon>
        <taxon>Mycobacteriaceae</taxon>
        <taxon>Mycolicibacterium</taxon>
    </lineage>
</organism>
<keyword evidence="2" id="KW-0812">Transmembrane</keyword>
<dbReference type="AlphaFoldDB" id="A0A1H6IHQ0"/>
<keyword evidence="2" id="KW-1133">Transmembrane helix</keyword>
<feature type="region of interest" description="Disordered" evidence="1">
    <location>
        <begin position="1"/>
        <end position="65"/>
    </location>
</feature>
<feature type="compositionally biased region" description="Pro residues" evidence="1">
    <location>
        <begin position="16"/>
        <end position="63"/>
    </location>
</feature>
<dbReference type="SUPFAM" id="SSF81995">
    <property type="entry name" value="beta-sandwich domain of Sec23/24"/>
    <property type="match status" value="1"/>
</dbReference>
<protein>
    <submittedName>
        <fullName evidence="3">Uncharacterized protein</fullName>
    </submittedName>
</protein>
<proteinExistence type="predicted"/>
<evidence type="ECO:0000256" key="2">
    <source>
        <dbReference type="SAM" id="Phobius"/>
    </source>
</evidence>
<sequence>MTNFGGPNPIGGGQPPQQPPQGQPPQWQPAPPQWQPPQPPQWQPPPTYPPGPAFGPPITPRPPSRNRRRLILAGAGVLIAVIVLVAGFVVFSGGDDGGSGSTKTPADAMRSYLEALAAGDAEKALSYAINQPPDKSLLTDEILQKQLEKMPISDIVVNETGGIGGVQVMATFGHVAIDETLYLKQGADGGGWKLENAALPLDFRKDGGDEAPGLIDQITLFGEKMPASGRPYVFPGWVDIAGSNPNVTTLFTPEEPVFLLDKLQYGENMNYGFETSEAGQEAVKKAIMALLVECAKSTELSPPNCPQNAASPRVQGTARWTAPTDLDDLSFTGTIDNQGLQQVMGSVEFMVTLQATDPIFNRNNQPAPYWFEGKADMTKNPPTFTIRKA</sequence>